<dbReference type="AlphaFoldDB" id="A0A3P7LZV9"/>
<evidence type="ECO:0000256" key="1">
    <source>
        <dbReference type="SAM" id="MobiDB-lite"/>
    </source>
</evidence>
<evidence type="ECO:0000313" key="2">
    <source>
        <dbReference type="EMBL" id="VDN17147.1"/>
    </source>
</evidence>
<keyword evidence="3" id="KW-1185">Reference proteome</keyword>
<dbReference type="EMBL" id="UYRU01067912">
    <property type="protein sequence ID" value="VDN17147.1"/>
    <property type="molecule type" value="Genomic_DNA"/>
</dbReference>
<feature type="region of interest" description="Disordered" evidence="1">
    <location>
        <begin position="28"/>
        <end position="81"/>
    </location>
</feature>
<dbReference type="Proteomes" id="UP000281553">
    <property type="component" value="Unassembled WGS sequence"/>
</dbReference>
<proteinExistence type="predicted"/>
<protein>
    <submittedName>
        <fullName evidence="2">Uncharacterized protein</fullName>
    </submittedName>
</protein>
<evidence type="ECO:0000313" key="3">
    <source>
        <dbReference type="Proteomes" id="UP000281553"/>
    </source>
</evidence>
<name>A0A3P7LZV9_DIBLA</name>
<organism evidence="2 3">
    <name type="scientific">Dibothriocephalus latus</name>
    <name type="common">Fish tapeworm</name>
    <name type="synonym">Diphyllobothrium latum</name>
    <dbReference type="NCBI Taxonomy" id="60516"/>
    <lineage>
        <taxon>Eukaryota</taxon>
        <taxon>Metazoa</taxon>
        <taxon>Spiralia</taxon>
        <taxon>Lophotrochozoa</taxon>
        <taxon>Platyhelminthes</taxon>
        <taxon>Cestoda</taxon>
        <taxon>Eucestoda</taxon>
        <taxon>Diphyllobothriidea</taxon>
        <taxon>Diphyllobothriidae</taxon>
        <taxon>Dibothriocephalus</taxon>
    </lineage>
</organism>
<gene>
    <name evidence="2" type="ORF">DILT_LOCUS12851</name>
</gene>
<reference evidence="2 3" key="1">
    <citation type="submission" date="2018-11" db="EMBL/GenBank/DDBJ databases">
        <authorList>
            <consortium name="Pathogen Informatics"/>
        </authorList>
    </citation>
    <scope>NUCLEOTIDE SEQUENCE [LARGE SCALE GENOMIC DNA]</scope>
</reference>
<accession>A0A3P7LZV9</accession>
<sequence>MTMSIGDDHPNSGRNSSHIYAYIDPDKQLGDEDRSSVNCAMPFYPPEQTADAESPHTLTPEGDAETECTLAASDDRARLRC</sequence>